<dbReference type="InterPro" id="IPR023795">
    <property type="entry name" value="Serpin_CS"/>
</dbReference>
<name>A0A9X6RLJ6_HYPEX</name>
<dbReference type="GO" id="GO:0005615">
    <property type="term" value="C:extracellular space"/>
    <property type="evidence" value="ECO:0007669"/>
    <property type="project" value="InterPro"/>
</dbReference>
<accession>A0A9X6RLJ6</accession>
<protein>
    <submittedName>
        <fullName evidence="4">Serpin B10</fullName>
    </submittedName>
</protein>
<feature type="domain" description="Serpin" evidence="3">
    <location>
        <begin position="13"/>
        <end position="452"/>
    </location>
</feature>
<dbReference type="SMART" id="SM00093">
    <property type="entry name" value="SERPIN"/>
    <property type="match status" value="1"/>
</dbReference>
<keyword evidence="5" id="KW-1185">Reference proteome</keyword>
<comment type="caution">
    <text evidence="4">The sequence shown here is derived from an EMBL/GenBank/DDBJ whole genome shotgun (WGS) entry which is preliminary data.</text>
</comment>
<gene>
    <name evidence="4" type="ORF">BV898_16780</name>
</gene>
<reference evidence="5" key="1">
    <citation type="submission" date="2017-01" db="EMBL/GenBank/DDBJ databases">
        <title>Comparative genomics of anhydrobiosis in the tardigrade Hypsibius dujardini.</title>
        <authorList>
            <person name="Yoshida Y."/>
            <person name="Koutsovoulos G."/>
            <person name="Laetsch D."/>
            <person name="Stevens L."/>
            <person name="Kumar S."/>
            <person name="Horikawa D."/>
            <person name="Ishino K."/>
            <person name="Komine S."/>
            <person name="Tomita M."/>
            <person name="Blaxter M."/>
            <person name="Arakawa K."/>
        </authorList>
    </citation>
    <scope>NUCLEOTIDE SEQUENCE [LARGE SCALE GENOMIC DNA]</scope>
    <source>
        <strain evidence="5">Z151</strain>
    </source>
</reference>
<dbReference type="PANTHER" id="PTHR11461">
    <property type="entry name" value="SERINE PROTEASE INHIBITOR, SERPIN"/>
    <property type="match status" value="1"/>
</dbReference>
<dbReference type="InterPro" id="IPR042178">
    <property type="entry name" value="Serpin_sf_1"/>
</dbReference>
<dbReference type="Gene3D" id="2.30.39.10">
    <property type="entry name" value="Alpha-1-antitrypsin, domain 1"/>
    <property type="match status" value="2"/>
</dbReference>
<dbReference type="SUPFAM" id="SSF56574">
    <property type="entry name" value="Serpins"/>
    <property type="match status" value="1"/>
</dbReference>
<dbReference type="InterPro" id="IPR036186">
    <property type="entry name" value="Serpin_sf"/>
</dbReference>
<dbReference type="InterPro" id="IPR042185">
    <property type="entry name" value="Serpin_sf_2"/>
</dbReference>
<dbReference type="OrthoDB" id="8179360at2759"/>
<dbReference type="PROSITE" id="PS00284">
    <property type="entry name" value="SERPIN"/>
    <property type="match status" value="1"/>
</dbReference>
<dbReference type="Proteomes" id="UP000192578">
    <property type="component" value="Unassembled WGS sequence"/>
</dbReference>
<comment type="similarity">
    <text evidence="1 2">Belongs to the serpin family.</text>
</comment>
<evidence type="ECO:0000313" key="4">
    <source>
        <dbReference type="EMBL" id="OWA52324.1"/>
    </source>
</evidence>
<proteinExistence type="inferred from homology"/>
<dbReference type="Pfam" id="PF00079">
    <property type="entry name" value="Serpin"/>
    <property type="match status" value="1"/>
</dbReference>
<dbReference type="CDD" id="cd00172">
    <property type="entry name" value="serpin"/>
    <property type="match status" value="1"/>
</dbReference>
<evidence type="ECO:0000259" key="3">
    <source>
        <dbReference type="SMART" id="SM00093"/>
    </source>
</evidence>
<organism evidence="4 5">
    <name type="scientific">Hypsibius exemplaris</name>
    <name type="common">Freshwater tardigrade</name>
    <dbReference type="NCBI Taxonomy" id="2072580"/>
    <lineage>
        <taxon>Eukaryota</taxon>
        <taxon>Metazoa</taxon>
        <taxon>Ecdysozoa</taxon>
        <taxon>Tardigrada</taxon>
        <taxon>Eutardigrada</taxon>
        <taxon>Parachela</taxon>
        <taxon>Hypsibioidea</taxon>
        <taxon>Hypsibiidae</taxon>
        <taxon>Hypsibius</taxon>
    </lineage>
</organism>
<dbReference type="EMBL" id="MTYJ01000262">
    <property type="protein sequence ID" value="OWA52324.1"/>
    <property type="molecule type" value="Genomic_DNA"/>
</dbReference>
<evidence type="ECO:0000313" key="5">
    <source>
        <dbReference type="Proteomes" id="UP000192578"/>
    </source>
</evidence>
<evidence type="ECO:0000256" key="1">
    <source>
        <dbReference type="ARBA" id="ARBA00009500"/>
    </source>
</evidence>
<dbReference type="InterPro" id="IPR000215">
    <property type="entry name" value="Serpin_fam"/>
</dbReference>
<evidence type="ECO:0000256" key="2">
    <source>
        <dbReference type="RuleBase" id="RU000411"/>
    </source>
</evidence>
<sequence length="494" mass="55816">MEQLRGPVDRLGFSLYHAVSDVIRRTAGDSTDERRSFVVGSFSAAAAAALIYVGSGGATEENLLRVLHLENLFESRVTPELVMLAFRQAITTLTKRVDKHFPLDEAILYSGFQVYLANKVFLRVGTQCTSEFRANAKDSFDMDVDEIGCRTLTLAETRDQINEWVRVNTNGKIEEMLPLLTLEDCLHPAANMFLVNACCMRGKWDTPFPRERTQRRPFHSADGKTFSTEFMNVTGHFPFHEDEHLQVQYLELPYVNREASFCMVLPMAKKKKCGLFDLEGKLHFDSLSQLSTRKRLRTVAVCLPKFDIENTFDLKDLFVRVGMQSAFKDDADFSRMVESNKFHLAGAFHKVTMEIDETGTFSEAVPDCPMESEPATAFTLEVPTVGMPTAGTRPRATSFSKYDLAEKNLPDGLIKPTVTDVATFTADRPFMFAVRHNLSGVILFDGRVSTIPTWPPKPGHMKLPSDHSTAFMVSPKFLRKMARDYFPRPRRDSQ</sequence>
<dbReference type="PANTHER" id="PTHR11461:SF211">
    <property type="entry name" value="GH10112P-RELATED"/>
    <property type="match status" value="1"/>
</dbReference>
<dbReference type="AlphaFoldDB" id="A0A9X6RLJ6"/>
<dbReference type="Gene3D" id="3.30.497.10">
    <property type="entry name" value="Antithrombin, subunit I, domain 2"/>
    <property type="match status" value="1"/>
</dbReference>
<dbReference type="InterPro" id="IPR023796">
    <property type="entry name" value="Serpin_dom"/>
</dbReference>
<dbReference type="GO" id="GO:0004867">
    <property type="term" value="F:serine-type endopeptidase inhibitor activity"/>
    <property type="evidence" value="ECO:0007669"/>
    <property type="project" value="InterPro"/>
</dbReference>